<keyword evidence="2" id="KW-1133">Transmembrane helix</keyword>
<protein>
    <submittedName>
        <fullName evidence="3">PAM68-like protein</fullName>
    </submittedName>
</protein>
<comment type="caution">
    <text evidence="3">The sequence shown here is derived from an EMBL/GenBank/DDBJ whole genome shotgun (WGS) entry which is preliminary data.</text>
</comment>
<gene>
    <name evidence="3" type="ORF">G2W53_009075</name>
</gene>
<dbReference type="AlphaFoldDB" id="A0A834WXA8"/>
<evidence type="ECO:0000313" key="3">
    <source>
        <dbReference type="EMBL" id="KAF7834216.1"/>
    </source>
</evidence>
<evidence type="ECO:0000256" key="2">
    <source>
        <dbReference type="SAM" id="Phobius"/>
    </source>
</evidence>
<feature type="compositionally biased region" description="Polar residues" evidence="1">
    <location>
        <begin position="45"/>
        <end position="64"/>
    </location>
</feature>
<evidence type="ECO:0000256" key="1">
    <source>
        <dbReference type="SAM" id="MobiDB-lite"/>
    </source>
</evidence>
<keyword evidence="4" id="KW-1185">Reference proteome</keyword>
<feature type="region of interest" description="Disordered" evidence="1">
    <location>
        <begin position="16"/>
        <end position="80"/>
    </location>
</feature>
<feature type="transmembrane region" description="Helical" evidence="2">
    <location>
        <begin position="90"/>
        <end position="112"/>
    </location>
</feature>
<dbReference type="PANTHER" id="PTHR34575">
    <property type="entry name" value="PROTEIN PAM68, CHLOROPLASTIC"/>
    <property type="match status" value="1"/>
</dbReference>
<feature type="transmembrane region" description="Helical" evidence="2">
    <location>
        <begin position="124"/>
        <end position="147"/>
    </location>
</feature>
<reference evidence="3" key="1">
    <citation type="submission" date="2020-09" db="EMBL/GenBank/DDBJ databases">
        <title>Genome-Enabled Discovery of Anthraquinone Biosynthesis in Senna tora.</title>
        <authorList>
            <person name="Kang S.-H."/>
            <person name="Pandey R.P."/>
            <person name="Lee C.-M."/>
            <person name="Sim J.-S."/>
            <person name="Jeong J.-T."/>
            <person name="Choi B.-S."/>
            <person name="Jung M."/>
            <person name="Ginzburg D."/>
            <person name="Zhao K."/>
            <person name="Won S.Y."/>
            <person name="Oh T.-J."/>
            <person name="Yu Y."/>
            <person name="Kim N.-H."/>
            <person name="Lee O.R."/>
            <person name="Lee T.-H."/>
            <person name="Bashyal P."/>
            <person name="Kim T.-S."/>
            <person name="Lee W.-H."/>
            <person name="Kawkins C."/>
            <person name="Kim C.-K."/>
            <person name="Kim J.S."/>
            <person name="Ahn B.O."/>
            <person name="Rhee S.Y."/>
            <person name="Sohng J.K."/>
        </authorList>
    </citation>
    <scope>NUCLEOTIDE SEQUENCE</scope>
    <source>
        <tissue evidence="3">Leaf</tissue>
    </source>
</reference>
<sequence>METLICASNPSSLLHLSKLPPLKSKTPAFHSPKQKLKKPHANAKGFSSSTPSSRDIGNEITTSTKNPNKKKKNKDEDDDEIPQQVFNRMIVRILVSVGVPMGLGLAFLHVFGVLKEQHVWNAPLWVPFVTTFMTFGASALGIAYGTLSTSLDLEREGSFLGVEEVQRNWVEMWKEEDENESERMRMTHSYVTQPLFGFEMYFKPKLHI</sequence>
<proteinExistence type="predicted"/>
<dbReference type="InterPro" id="IPR021855">
    <property type="entry name" value="PAM68-like"/>
</dbReference>
<dbReference type="Pfam" id="PF11947">
    <property type="entry name" value="DUF3464"/>
    <property type="match status" value="1"/>
</dbReference>
<keyword evidence="2" id="KW-0812">Transmembrane</keyword>
<dbReference type="OrthoDB" id="678088at2759"/>
<keyword evidence="2" id="KW-0472">Membrane</keyword>
<dbReference type="PANTHER" id="PTHR34575:SF6">
    <property type="entry name" value="EXPRESSED PROTEIN"/>
    <property type="match status" value="1"/>
</dbReference>
<name>A0A834WXA8_9FABA</name>
<feature type="compositionally biased region" description="Basic residues" evidence="1">
    <location>
        <begin position="32"/>
        <end position="41"/>
    </location>
</feature>
<evidence type="ECO:0000313" key="4">
    <source>
        <dbReference type="Proteomes" id="UP000634136"/>
    </source>
</evidence>
<dbReference type="EMBL" id="JAAIUW010000004">
    <property type="protein sequence ID" value="KAF7834216.1"/>
    <property type="molecule type" value="Genomic_DNA"/>
</dbReference>
<dbReference type="Proteomes" id="UP000634136">
    <property type="component" value="Unassembled WGS sequence"/>
</dbReference>
<accession>A0A834WXA8</accession>
<organism evidence="3 4">
    <name type="scientific">Senna tora</name>
    <dbReference type="NCBI Taxonomy" id="362788"/>
    <lineage>
        <taxon>Eukaryota</taxon>
        <taxon>Viridiplantae</taxon>
        <taxon>Streptophyta</taxon>
        <taxon>Embryophyta</taxon>
        <taxon>Tracheophyta</taxon>
        <taxon>Spermatophyta</taxon>
        <taxon>Magnoliopsida</taxon>
        <taxon>eudicotyledons</taxon>
        <taxon>Gunneridae</taxon>
        <taxon>Pentapetalae</taxon>
        <taxon>rosids</taxon>
        <taxon>fabids</taxon>
        <taxon>Fabales</taxon>
        <taxon>Fabaceae</taxon>
        <taxon>Caesalpinioideae</taxon>
        <taxon>Cassia clade</taxon>
        <taxon>Senna</taxon>
    </lineage>
</organism>
<feature type="compositionally biased region" description="Low complexity" evidence="1">
    <location>
        <begin position="16"/>
        <end position="25"/>
    </location>
</feature>